<dbReference type="Proteomes" id="UP001589896">
    <property type="component" value="Unassembled WGS sequence"/>
</dbReference>
<dbReference type="InterPro" id="IPR011048">
    <property type="entry name" value="Haem_d1_sf"/>
</dbReference>
<dbReference type="InterPro" id="IPR015943">
    <property type="entry name" value="WD40/YVTN_repeat-like_dom_sf"/>
</dbReference>
<keyword evidence="4" id="KW-1185">Reference proteome</keyword>
<feature type="region of interest" description="Disordered" evidence="1">
    <location>
        <begin position="32"/>
        <end position="72"/>
    </location>
</feature>
<dbReference type="PANTHER" id="PTHR47197">
    <property type="entry name" value="PROTEIN NIRF"/>
    <property type="match status" value="1"/>
</dbReference>
<dbReference type="RefSeq" id="WP_386668946.1">
    <property type="nucleotide sequence ID" value="NZ_JBHLTG010000002.1"/>
</dbReference>
<gene>
    <name evidence="3" type="ORF">ACFFGH_13160</name>
</gene>
<sequence length="382" mass="38922">MRAKRKALTPLLLAGALLSGCTAPPPGIAEPLPAAAPVRSTPAEGSAPPGGGWPGADPLAYPPGGTATDHADTGRCDGGSSAGVLATIPLDHRPIDLVLDAGASTLYISSELGTAISVVHTGSRAVAASIPLRDRPYGLFLDAERGALYAPLAGVRVPGGAVAVIDTERRALVRSIRFPDARWPTDAVIDPATGLLFVVNSGDDTVAVFDSASGDRIRRIPVDVDPMFVEVVSDSGVVLVAGAKGLAAIDVRTLAVRDTLPMPSGAMAVDEKDGGVFVANQGFGTVSVVDLAAFEVVGRVAVGGRGPFDIAYDAASGLAYVTGTAHGELTLIDMAPLKIVERIGGADGSRAWYGAVAVDDTTDCVYVADLEQSAIAVLERRS</sequence>
<evidence type="ECO:0000313" key="4">
    <source>
        <dbReference type="Proteomes" id="UP001589896"/>
    </source>
</evidence>
<dbReference type="PROSITE" id="PS51257">
    <property type="entry name" value="PROKAR_LIPOPROTEIN"/>
    <property type="match status" value="1"/>
</dbReference>
<evidence type="ECO:0000313" key="3">
    <source>
        <dbReference type="EMBL" id="MFC0678792.1"/>
    </source>
</evidence>
<organism evidence="3 4">
    <name type="scientific">Lysobacter korlensis</name>
    <dbReference type="NCBI Taxonomy" id="553636"/>
    <lineage>
        <taxon>Bacteria</taxon>
        <taxon>Pseudomonadati</taxon>
        <taxon>Pseudomonadota</taxon>
        <taxon>Gammaproteobacteria</taxon>
        <taxon>Lysobacterales</taxon>
        <taxon>Lysobacteraceae</taxon>
        <taxon>Lysobacter</taxon>
    </lineage>
</organism>
<keyword evidence="2" id="KW-0732">Signal</keyword>
<evidence type="ECO:0000256" key="1">
    <source>
        <dbReference type="SAM" id="MobiDB-lite"/>
    </source>
</evidence>
<name>A0ABV6RQU1_9GAMM</name>
<dbReference type="PANTHER" id="PTHR47197:SF3">
    <property type="entry name" value="DIHYDRO-HEME D1 DEHYDROGENASE"/>
    <property type="match status" value="1"/>
</dbReference>
<accession>A0ABV6RQU1</accession>
<dbReference type="SUPFAM" id="SSF51004">
    <property type="entry name" value="C-terminal (heme d1) domain of cytochrome cd1-nitrite reductase"/>
    <property type="match status" value="1"/>
</dbReference>
<comment type="caution">
    <text evidence="3">The sequence shown here is derived from an EMBL/GenBank/DDBJ whole genome shotgun (WGS) entry which is preliminary data.</text>
</comment>
<evidence type="ECO:0000256" key="2">
    <source>
        <dbReference type="SAM" id="SignalP"/>
    </source>
</evidence>
<dbReference type="EMBL" id="JBHLTG010000002">
    <property type="protein sequence ID" value="MFC0678792.1"/>
    <property type="molecule type" value="Genomic_DNA"/>
</dbReference>
<protein>
    <submittedName>
        <fullName evidence="3">YncE family protein</fullName>
    </submittedName>
</protein>
<feature type="chain" id="PRO_5047066660" evidence="2">
    <location>
        <begin position="30"/>
        <end position="382"/>
    </location>
</feature>
<dbReference type="Gene3D" id="2.130.10.10">
    <property type="entry name" value="YVTN repeat-like/Quinoprotein amine dehydrogenase"/>
    <property type="match status" value="3"/>
</dbReference>
<proteinExistence type="predicted"/>
<feature type="signal peptide" evidence="2">
    <location>
        <begin position="1"/>
        <end position="29"/>
    </location>
</feature>
<dbReference type="InterPro" id="IPR051200">
    <property type="entry name" value="Host-pathogen_enzymatic-act"/>
</dbReference>
<reference evidence="3 4" key="1">
    <citation type="submission" date="2024-09" db="EMBL/GenBank/DDBJ databases">
        <authorList>
            <person name="Sun Q."/>
            <person name="Mori K."/>
        </authorList>
    </citation>
    <scope>NUCLEOTIDE SEQUENCE [LARGE SCALE GENOMIC DNA]</scope>
    <source>
        <strain evidence="3 4">KCTC 23076</strain>
    </source>
</reference>